<sequence>MTRYRFPTTSSETIVNANTQNNSISNKEFHFTLNNFKPSPTRELPSISYLRDKLIPYIYCLPNDFYDIPQTILIFTASPDDDTYKIPNIVKSRGRTINYGKEYKQIPMNNIIYQTQKQLKSDLQTFLDQIIKPRFRDAFERVEEEFTKIIVIQHQLDDAIQYGTTLTVTASQHIKRYADYQMMRGEHKMAYSLYHQLLLHFPTEKQFQVPTDPPSGLISSIFSFGSSMTSNSNDKKSAPSSYADTLTHLDCLLSVTFCAVSCDIIIGEINDQTVKNLYFLRDNSPNIQYRLIVSLIIFWILPRIGKPSPEVLLEFLEYSRAIVESDSKGPGSQTTVSEVTNLQTKTMNNSNSLSSLSSFSIFTSVHQSFSLNNLASTIYRQLSSDDMSGALSPGDKTARKLTLIVIVEPYLQEQIIQFYSPRLIPFEYFLLAKRFEQIGQKENYVRCLWNSFVLLMNTSEKTARLQYHNCEFCLSFLIEKIVNVLLREKNFLNQPKTDEEWFLSDYIGYLMRFDNIQRLPVFASLFSMWKSDGKFYKTGFIHASVVSFTTEHPMLTGPSGYKGNWRQIAMKLFGYSKSSSSQFNFFYFSNSDEGEKSSTKDDTTFDSLISEDDEIMVKLSITNKVTDFQVGDTWLKINGHATSDHVKVGNGKKNEAIYRVRPNKNGLIQIDGLNILWVNNVNLFAKFAAPINFKVVSKGPSIVIEALSQIEEVLAGDSSILRLVLHIGQVPLSSLTLLIETDDENFKTNRQNRHNKVNYSTFTILSPQSCNIGGQYFFGPVNSNEDVTVDILCTSTVVGQHSHWLFFSYTSDRSPDKSENESDFVCNRYSSFNYKVNVYKKPDSNPSMFPSFYPDFFLDVSLKPVDDKRLFQLSLTNNMKCEVKNVFIEFLERKPFEYRVANENEKLSENAFDLNFGGYFSNIERGEINFSKSEEESEEFHSTFEKFVIIGFTKKKFMTIGMRKSVAFSFEFESFDKETYPYLRIIVDGKKYISDMSSILRYYDQR</sequence>
<protein>
    <submittedName>
        <fullName evidence="1">Uncharacterized protein</fullName>
    </submittedName>
</protein>
<gene>
    <name evidence="1" type="ORF">M9Y10_000660</name>
</gene>
<dbReference type="Proteomes" id="UP001470230">
    <property type="component" value="Unassembled WGS sequence"/>
</dbReference>
<keyword evidence="2" id="KW-1185">Reference proteome</keyword>
<evidence type="ECO:0000313" key="2">
    <source>
        <dbReference type="Proteomes" id="UP001470230"/>
    </source>
</evidence>
<organism evidence="1 2">
    <name type="scientific">Tritrichomonas musculus</name>
    <dbReference type="NCBI Taxonomy" id="1915356"/>
    <lineage>
        <taxon>Eukaryota</taxon>
        <taxon>Metamonada</taxon>
        <taxon>Parabasalia</taxon>
        <taxon>Tritrichomonadida</taxon>
        <taxon>Tritrichomonadidae</taxon>
        <taxon>Tritrichomonas</taxon>
    </lineage>
</organism>
<proteinExistence type="predicted"/>
<dbReference type="EMBL" id="JAPFFF010000001">
    <property type="protein sequence ID" value="KAK8898375.1"/>
    <property type="molecule type" value="Genomic_DNA"/>
</dbReference>
<reference evidence="1 2" key="1">
    <citation type="submission" date="2024-04" db="EMBL/GenBank/DDBJ databases">
        <title>Tritrichomonas musculus Genome.</title>
        <authorList>
            <person name="Alves-Ferreira E."/>
            <person name="Grigg M."/>
            <person name="Lorenzi H."/>
            <person name="Galac M."/>
        </authorList>
    </citation>
    <scope>NUCLEOTIDE SEQUENCE [LARGE SCALE GENOMIC DNA]</scope>
    <source>
        <strain evidence="1 2">EAF2021</strain>
    </source>
</reference>
<comment type="caution">
    <text evidence="1">The sequence shown here is derived from an EMBL/GenBank/DDBJ whole genome shotgun (WGS) entry which is preliminary data.</text>
</comment>
<name>A0ABR2L4T7_9EUKA</name>
<evidence type="ECO:0000313" key="1">
    <source>
        <dbReference type="EMBL" id="KAK8898375.1"/>
    </source>
</evidence>
<accession>A0ABR2L4T7</accession>